<dbReference type="PANTHER" id="PTHR45784">
    <property type="entry name" value="C-TYPE LECTIN DOMAIN FAMILY 20 MEMBER A-RELATED"/>
    <property type="match status" value="1"/>
</dbReference>
<dbReference type="AlphaFoldDB" id="A0A9D2YZH0"/>
<dbReference type="PROSITE" id="PS00615">
    <property type="entry name" value="C_TYPE_LECTIN_1"/>
    <property type="match status" value="1"/>
</dbReference>
<protein>
    <submittedName>
        <fullName evidence="3">Transcript variant X2</fullName>
    </submittedName>
</protein>
<keyword evidence="1" id="KW-1015">Disulfide bond</keyword>
<dbReference type="Gene3D" id="3.10.100.10">
    <property type="entry name" value="Mannose-Binding Protein A, subunit A"/>
    <property type="match status" value="2"/>
</dbReference>
<dbReference type="InterPro" id="IPR001304">
    <property type="entry name" value="C-type_lectin-like"/>
</dbReference>
<dbReference type="InterPro" id="IPR016186">
    <property type="entry name" value="C-type_lectin-like/link_sf"/>
</dbReference>
<accession>A0A9D2YZH0</accession>
<sequence length="357" mass="40868">MTLDCGGIVGRTVTVFHPDVPLTLCEVEIFSTWNHPGNIFQQRPPTSDCCSSDSCSCDYVFLGKEPMTWSQAQTYCRERYSDLAIVNNPKDMNIIVDNMDKNNLYSFWIGLHENELTWRWSAPEELYYNDTKAEFWNWATGEPNNQMDIPHCVGIEDTGRWRDLDCSLLYCFICFDGQDGAPQAKVFVQTPMRWTDARQYCREEHTDLVGVRTSAENEELQSMVPSGTLVWIGLYGDAWKWSDGQDNLFRYWEKGQPKNSGNGLSCAYVGGGAWTTQPCDTKSSFLCYYYKKRTVVKISTDANLCDPVVKQHIQKQLEARMKNNGISNFKIHWKTSGRQLYSKGQISQCVNPEDGEV</sequence>
<dbReference type="OMA" id="WHVASCE"/>
<evidence type="ECO:0000256" key="1">
    <source>
        <dbReference type="ARBA" id="ARBA00023157"/>
    </source>
</evidence>
<evidence type="ECO:0000313" key="4">
    <source>
        <dbReference type="Proteomes" id="UP000822369"/>
    </source>
</evidence>
<name>A0A9D2YZH0_NOTFU</name>
<evidence type="ECO:0000259" key="2">
    <source>
        <dbReference type="PROSITE" id="PS50041"/>
    </source>
</evidence>
<dbReference type="SUPFAM" id="SSF56436">
    <property type="entry name" value="C-type lectin-like"/>
    <property type="match status" value="2"/>
</dbReference>
<dbReference type="Proteomes" id="UP000822369">
    <property type="component" value="Chromosome 1"/>
</dbReference>
<dbReference type="PANTHER" id="PTHR45784:SF3">
    <property type="entry name" value="C-TYPE LECTIN DOMAIN FAMILY 4 MEMBER K-LIKE-RELATED"/>
    <property type="match status" value="1"/>
</dbReference>
<reference evidence="3" key="1">
    <citation type="submission" date="2020-03" db="EMBL/GenBank/DDBJ databases">
        <title>Intra-Species Differences in Population Size shape Life History and Genome Evolution.</title>
        <authorList>
            <person name="Willemsen D."/>
            <person name="Cui R."/>
            <person name="Valenzano D.R."/>
        </authorList>
    </citation>
    <scope>NUCLEOTIDE SEQUENCE</scope>
    <source>
        <strain evidence="3">GRZ</strain>
        <tissue evidence="3">Whole</tissue>
    </source>
</reference>
<dbReference type="SMART" id="SM00034">
    <property type="entry name" value="CLECT"/>
    <property type="match status" value="2"/>
</dbReference>
<proteinExistence type="predicted"/>
<dbReference type="InterPro" id="IPR016187">
    <property type="entry name" value="CTDL_fold"/>
</dbReference>
<organism evidence="3 4">
    <name type="scientific">Nothobranchius furzeri</name>
    <name type="common">Turquoise killifish</name>
    <dbReference type="NCBI Taxonomy" id="105023"/>
    <lineage>
        <taxon>Eukaryota</taxon>
        <taxon>Metazoa</taxon>
        <taxon>Chordata</taxon>
        <taxon>Craniata</taxon>
        <taxon>Vertebrata</taxon>
        <taxon>Euteleostomi</taxon>
        <taxon>Actinopterygii</taxon>
        <taxon>Neopterygii</taxon>
        <taxon>Teleostei</taxon>
        <taxon>Neoteleostei</taxon>
        <taxon>Acanthomorphata</taxon>
        <taxon>Ovalentaria</taxon>
        <taxon>Atherinomorphae</taxon>
        <taxon>Cyprinodontiformes</taxon>
        <taxon>Nothobranchiidae</taxon>
        <taxon>Nothobranchius</taxon>
    </lineage>
</organism>
<dbReference type="PROSITE" id="PS50041">
    <property type="entry name" value="C_TYPE_LECTIN_2"/>
    <property type="match status" value="2"/>
</dbReference>
<comment type="caution">
    <text evidence="3">The sequence shown here is derived from an EMBL/GenBank/DDBJ whole genome shotgun (WGS) entry which is preliminary data.</text>
</comment>
<dbReference type="OrthoDB" id="6369810at2759"/>
<feature type="domain" description="C-type lectin" evidence="2">
    <location>
        <begin position="187"/>
        <end position="288"/>
    </location>
</feature>
<dbReference type="InterPro" id="IPR018378">
    <property type="entry name" value="C-type_lectin_CS"/>
</dbReference>
<evidence type="ECO:0000313" key="3">
    <source>
        <dbReference type="EMBL" id="KAF7229876.1"/>
    </source>
</evidence>
<feature type="domain" description="C-type lectin" evidence="2">
    <location>
        <begin position="59"/>
        <end position="175"/>
    </location>
</feature>
<gene>
    <name evidence="3" type="ORF">G4P62_003792</name>
</gene>
<dbReference type="EMBL" id="JAAVVJ010000001">
    <property type="protein sequence ID" value="KAF7229876.1"/>
    <property type="molecule type" value="Genomic_DNA"/>
</dbReference>
<dbReference type="Pfam" id="PF00059">
    <property type="entry name" value="Lectin_C"/>
    <property type="match status" value="2"/>
</dbReference>